<organism evidence="1 2">
    <name type="scientific">Rhamnella rubrinervis</name>
    <dbReference type="NCBI Taxonomy" id="2594499"/>
    <lineage>
        <taxon>Eukaryota</taxon>
        <taxon>Viridiplantae</taxon>
        <taxon>Streptophyta</taxon>
        <taxon>Embryophyta</taxon>
        <taxon>Tracheophyta</taxon>
        <taxon>Spermatophyta</taxon>
        <taxon>Magnoliopsida</taxon>
        <taxon>eudicotyledons</taxon>
        <taxon>Gunneridae</taxon>
        <taxon>Pentapetalae</taxon>
        <taxon>rosids</taxon>
        <taxon>fabids</taxon>
        <taxon>Rosales</taxon>
        <taxon>Rhamnaceae</taxon>
        <taxon>rhamnoid group</taxon>
        <taxon>Rhamneae</taxon>
        <taxon>Rhamnella</taxon>
    </lineage>
</organism>
<dbReference type="EMBL" id="VOIH02000002">
    <property type="protein sequence ID" value="KAF3454048.1"/>
    <property type="molecule type" value="Genomic_DNA"/>
</dbReference>
<name>A0A8K0HM13_9ROSA</name>
<gene>
    <name evidence="1" type="ORF">FNV43_RR04495</name>
</gene>
<dbReference type="Proteomes" id="UP000796880">
    <property type="component" value="Unassembled WGS sequence"/>
</dbReference>
<proteinExistence type="predicted"/>
<reference evidence="1" key="1">
    <citation type="submission" date="2020-03" db="EMBL/GenBank/DDBJ databases">
        <title>A high-quality chromosome-level genome assembly of a woody plant with both climbing and erect habits, Rhamnella rubrinervis.</title>
        <authorList>
            <person name="Lu Z."/>
            <person name="Yang Y."/>
            <person name="Zhu X."/>
            <person name="Sun Y."/>
        </authorList>
    </citation>
    <scope>NUCLEOTIDE SEQUENCE</scope>
    <source>
        <strain evidence="1">BYM</strain>
        <tissue evidence="1">Leaf</tissue>
    </source>
</reference>
<dbReference type="AlphaFoldDB" id="A0A8K0HM13"/>
<sequence>MGLGVAWGPGSGFSSNCSSLPNTVAGTSRGRSPLVFIPETEWDDLSWFTKGASVLGEQVVLSDSKLEVEIVGVVAGSGVPTGVEGDDVVMVNAPARTSLESVNYELKDLLSIIFKEELTDKGWQSLIGHIVMWFEVYKKLPSIDALRGLFGLCYTGTSGQFYTYMDNLVYFGIPYRDFSR</sequence>
<evidence type="ECO:0000313" key="1">
    <source>
        <dbReference type="EMBL" id="KAF3454048.1"/>
    </source>
</evidence>
<accession>A0A8K0HM13</accession>
<protein>
    <submittedName>
        <fullName evidence="1">Uncharacterized protein</fullName>
    </submittedName>
</protein>
<evidence type="ECO:0000313" key="2">
    <source>
        <dbReference type="Proteomes" id="UP000796880"/>
    </source>
</evidence>
<keyword evidence="2" id="KW-1185">Reference proteome</keyword>
<comment type="caution">
    <text evidence="1">The sequence shown here is derived from an EMBL/GenBank/DDBJ whole genome shotgun (WGS) entry which is preliminary data.</text>
</comment>